<feature type="region of interest" description="Disordered" evidence="1">
    <location>
        <begin position="423"/>
        <end position="448"/>
    </location>
</feature>
<keyword evidence="3" id="KW-1185">Reference proteome</keyword>
<dbReference type="Proteomes" id="UP000070133">
    <property type="component" value="Unassembled WGS sequence"/>
</dbReference>
<feature type="compositionally biased region" description="Basic and acidic residues" evidence="1">
    <location>
        <begin position="424"/>
        <end position="444"/>
    </location>
</feature>
<feature type="compositionally biased region" description="Polar residues" evidence="1">
    <location>
        <begin position="66"/>
        <end position="75"/>
    </location>
</feature>
<evidence type="ECO:0000256" key="1">
    <source>
        <dbReference type="SAM" id="MobiDB-lite"/>
    </source>
</evidence>
<proteinExistence type="predicted"/>
<evidence type="ECO:0000313" key="3">
    <source>
        <dbReference type="Proteomes" id="UP000070133"/>
    </source>
</evidence>
<feature type="region of interest" description="Disordered" evidence="1">
    <location>
        <begin position="1"/>
        <end position="92"/>
    </location>
</feature>
<name>A0A139GZB7_9PEZI</name>
<evidence type="ECO:0000313" key="2">
    <source>
        <dbReference type="EMBL" id="KXS95537.1"/>
    </source>
</evidence>
<protein>
    <submittedName>
        <fullName evidence="2">Uncharacterized protein</fullName>
    </submittedName>
</protein>
<comment type="caution">
    <text evidence="2">The sequence shown here is derived from an EMBL/GenBank/DDBJ whole genome shotgun (WGS) entry which is preliminary data.</text>
</comment>
<gene>
    <name evidence="2" type="ORF">AC578_6991</name>
</gene>
<sequence>MVSMSNEADDFTLQPQRNRPVRCPPDCPMPSSSKNPVCHCHRPPTSRPGHRPLPPVTLGVLDSQRSRSPSMAQVESSPPDTKTKSKSKTPAVESVSYNERLRKFLLFCVAVELNVEASLEKEEFLTKEEFIRFVELAQFYCAKCQSSSAKNLPRERELRAIFTDAAKEMGLDVRFAYSLLPTFFEIMQPPSKGEKIYHRILPSFWKSTLGKPKGEDGAWKLMCRLQTYERFLPQLMGGRIGNSLLDEDFKAKFQDGEGGKLVKKVEISIKERRKDAAKEVRLDVEECIERARRKSIYDKSDSVIGAMDMKRGMPLPDPNIKLPDMTIALEMADFMRNSDTAKIGRPGNESSSNKHIEFCSHAKLRAVWNSVLSQNETRSDRRWKRATAFTSKIKVRSKKTISRLSWWKAPTPGRLWKAHRKTRAQAERQKAEKQMERAEAEQDQARTGIVQEIIAE</sequence>
<accession>A0A139GZB7</accession>
<feature type="compositionally biased region" description="Basic residues" evidence="1">
    <location>
        <begin position="39"/>
        <end position="50"/>
    </location>
</feature>
<dbReference type="EMBL" id="LFZN01000211">
    <property type="protein sequence ID" value="KXS95537.1"/>
    <property type="molecule type" value="Genomic_DNA"/>
</dbReference>
<dbReference type="AlphaFoldDB" id="A0A139GZB7"/>
<organism evidence="2 3">
    <name type="scientific">Pseudocercospora eumusae</name>
    <dbReference type="NCBI Taxonomy" id="321146"/>
    <lineage>
        <taxon>Eukaryota</taxon>
        <taxon>Fungi</taxon>
        <taxon>Dikarya</taxon>
        <taxon>Ascomycota</taxon>
        <taxon>Pezizomycotina</taxon>
        <taxon>Dothideomycetes</taxon>
        <taxon>Dothideomycetidae</taxon>
        <taxon>Mycosphaerellales</taxon>
        <taxon>Mycosphaerellaceae</taxon>
        <taxon>Pseudocercospora</taxon>
    </lineage>
</organism>
<reference evidence="2 3" key="1">
    <citation type="submission" date="2015-07" db="EMBL/GenBank/DDBJ databases">
        <title>Comparative genomics of the Sigatoka disease complex on banana suggests a link between parallel evolutionary changes in Pseudocercospora fijiensis and Pseudocercospora eumusae and increased virulence on the banana host.</title>
        <authorList>
            <person name="Chang T.-C."/>
            <person name="Salvucci A."/>
            <person name="Crous P.W."/>
            <person name="Stergiopoulos I."/>
        </authorList>
    </citation>
    <scope>NUCLEOTIDE SEQUENCE [LARGE SCALE GENOMIC DNA]</scope>
    <source>
        <strain evidence="2 3">CBS 114824</strain>
    </source>
</reference>
<dbReference type="OrthoDB" id="3649604at2759"/>